<dbReference type="GO" id="GO:0005524">
    <property type="term" value="F:ATP binding"/>
    <property type="evidence" value="ECO:0007669"/>
    <property type="project" value="UniProtKB-UniRule"/>
</dbReference>
<feature type="region of interest" description="Disordered" evidence="10">
    <location>
        <begin position="269"/>
        <end position="292"/>
    </location>
</feature>
<evidence type="ECO:0000313" key="13">
    <source>
        <dbReference type="Proteomes" id="UP000000304"/>
    </source>
</evidence>
<dbReference type="PROSITE" id="PS51257">
    <property type="entry name" value="PROKAR_LIPOPROTEIN"/>
    <property type="match status" value="1"/>
</dbReference>
<dbReference type="OMA" id="VRLAGCM"/>
<dbReference type="GO" id="GO:0042073">
    <property type="term" value="P:intraciliary transport"/>
    <property type="evidence" value="ECO:0007669"/>
    <property type="project" value="EnsemblMetazoa"/>
</dbReference>
<feature type="compositionally biased region" description="Basic and acidic residues" evidence="10">
    <location>
        <begin position="278"/>
        <end position="292"/>
    </location>
</feature>
<dbReference type="GO" id="GO:0005829">
    <property type="term" value="C:cytosol"/>
    <property type="evidence" value="ECO:0007669"/>
    <property type="project" value="EnsemblMetazoa"/>
</dbReference>
<name>B4NUN5_DROSI</name>
<accession>B4NUN5</accession>
<organism evidence="12 13">
    <name type="scientific">Drosophila simulans</name>
    <name type="common">Fruit fly</name>
    <dbReference type="NCBI Taxonomy" id="7240"/>
    <lineage>
        <taxon>Eukaryota</taxon>
        <taxon>Metazoa</taxon>
        <taxon>Ecdysozoa</taxon>
        <taxon>Arthropoda</taxon>
        <taxon>Hexapoda</taxon>
        <taxon>Insecta</taxon>
        <taxon>Pterygota</taxon>
        <taxon>Neoptera</taxon>
        <taxon>Endopterygota</taxon>
        <taxon>Diptera</taxon>
        <taxon>Brachycera</taxon>
        <taxon>Muscomorpha</taxon>
        <taxon>Ephydroidea</taxon>
        <taxon>Drosophilidae</taxon>
        <taxon>Drosophila</taxon>
        <taxon>Sophophora</taxon>
    </lineage>
</organism>
<evidence type="ECO:0000256" key="3">
    <source>
        <dbReference type="ARBA" id="ARBA00022679"/>
    </source>
</evidence>
<dbReference type="GO" id="GO:0031234">
    <property type="term" value="C:extrinsic component of cytoplasmic side of plasma membrane"/>
    <property type="evidence" value="ECO:0007669"/>
    <property type="project" value="EnsemblMetazoa"/>
</dbReference>
<gene>
    <name evidence="12" type="primary">Dsim\GD24858</name>
    <name evidence="12" type="ORF">Dsim_GD24858</name>
</gene>
<evidence type="ECO:0000256" key="4">
    <source>
        <dbReference type="ARBA" id="ARBA00022741"/>
    </source>
</evidence>
<dbReference type="GO" id="GO:0004674">
    <property type="term" value="F:protein serine/threonine kinase activity"/>
    <property type="evidence" value="ECO:0007669"/>
    <property type="project" value="UniProtKB-KW"/>
</dbReference>
<evidence type="ECO:0000259" key="11">
    <source>
        <dbReference type="PROSITE" id="PS50011"/>
    </source>
</evidence>
<feature type="binding site" evidence="9">
    <location>
        <position position="33"/>
    </location>
    <ligand>
        <name>ATP</name>
        <dbReference type="ChEBI" id="CHEBI:30616"/>
    </ligand>
</feature>
<dbReference type="GO" id="GO:0035301">
    <property type="term" value="C:Hedgehog signaling complex"/>
    <property type="evidence" value="ECO:0007669"/>
    <property type="project" value="EnsemblMetazoa"/>
</dbReference>
<dbReference type="GO" id="GO:0046824">
    <property type="term" value="P:positive regulation of nucleocytoplasmic transport"/>
    <property type="evidence" value="ECO:0007669"/>
    <property type="project" value="EnsemblMetazoa"/>
</dbReference>
<evidence type="ECO:0000256" key="6">
    <source>
        <dbReference type="ARBA" id="ARBA00022840"/>
    </source>
</evidence>
<feature type="region of interest" description="Disordered" evidence="10">
    <location>
        <begin position="420"/>
        <end position="468"/>
    </location>
</feature>
<dbReference type="FunFam" id="1.10.510.10:FF:001240">
    <property type="entry name" value="Kinase, ULK"/>
    <property type="match status" value="1"/>
</dbReference>
<sequence length="777" mass="87567">MNRYAVSSLVGQGSFGCVYKATRKDDSKVVAIKVISKRGRATKELKNLRRECDIQARLKHPHVIEMIESFESKTDLFVVTEFALMDLHRYLSYNGAMGEEPARRVTGHLVSALYYLHSNRILHRDLKPQNVLLDKNMHAKLCDFGLARNMTLGTHVLTSIKGTPLYMAPELLAEQPYDHHADMWSLGCIAYESMAGQPPFCASSILHLVKMIKHEDVKWPSTLTSECRSFLQGLLEKDPGLRISWTQLLCHPFVEGRIFIAETQAEAAKESPFTNPEAKVKSSKQSDPEHKRHCSIDVEHLETDVEDNMQRVVVRSRIVLQGSVRDSSMPVVHQPVINSHTCFVSGNSNMILNHMNDNFDFQAPLRGGGVAAKPIVSPTVRQSRSKDLEKRKLSQNLDNFSVRLGHSVDHEAQRKATEIATQEKHNHENKPPAEAISYASSQPPQQQPQQLKHSMHSTNEEKLSSDNTPPCLLPGWDSCDESQSPPIENDEWLAFLNRSVQELLDGELDSLKQHNLVSIIVAPLRNSKAIPRVLKSVAQLLSLPFVLVDPVLMVDLELIRNVYVDVKLVPNLMYACKLLLSHKQLSDSAASAPLTMGSLSRTLRSIPELTVEELETACSLYELVCHLVHLQQQFLTQFCDAVAILAVSDLFLNFLTHDFRQSDSDAASVRLAGCMLALMGCVLRELPENAELVERIVFNPRLNFASLLQSRHHLLRQRSCQLLRLLARFSLRGVQRIWNGELRFALQQLSEHHSYPALRGEAAQTLDEISHFTFFVT</sequence>
<dbReference type="STRING" id="7240.B4NUN5"/>
<evidence type="ECO:0000256" key="10">
    <source>
        <dbReference type="SAM" id="MobiDB-lite"/>
    </source>
</evidence>
<keyword evidence="4 9" id="KW-0547">Nucleotide-binding</keyword>
<dbReference type="GO" id="GO:0007224">
    <property type="term" value="P:smoothened signaling pathway"/>
    <property type="evidence" value="ECO:0007669"/>
    <property type="project" value="EnsemblMetazoa"/>
</dbReference>
<dbReference type="EC" id="2.7.11.1" evidence="1"/>
<evidence type="ECO:0000256" key="1">
    <source>
        <dbReference type="ARBA" id="ARBA00012513"/>
    </source>
</evidence>
<dbReference type="PROSITE" id="PS50011">
    <property type="entry name" value="PROTEIN_KINASE_DOM"/>
    <property type="match status" value="1"/>
</dbReference>
<keyword evidence="2" id="KW-0723">Serine/threonine-protein kinase</keyword>
<dbReference type="PhylomeDB" id="B4NUN5"/>
<dbReference type="Gene3D" id="1.10.510.10">
    <property type="entry name" value="Transferase(Phosphotransferase) domain 1"/>
    <property type="match status" value="1"/>
</dbReference>
<evidence type="ECO:0000256" key="7">
    <source>
        <dbReference type="ARBA" id="ARBA00047899"/>
    </source>
</evidence>
<evidence type="ECO:0000313" key="12">
    <source>
        <dbReference type="EMBL" id="EDX16682.1"/>
    </source>
</evidence>
<dbReference type="GO" id="GO:0031398">
    <property type="term" value="P:positive regulation of protein ubiquitination"/>
    <property type="evidence" value="ECO:0007669"/>
    <property type="project" value="EnsemblMetazoa"/>
</dbReference>
<dbReference type="CDD" id="cd14002">
    <property type="entry name" value="STKc_STK36"/>
    <property type="match status" value="1"/>
</dbReference>
<dbReference type="PROSITE" id="PS00108">
    <property type="entry name" value="PROTEIN_KINASE_ST"/>
    <property type="match status" value="1"/>
</dbReference>
<dbReference type="OrthoDB" id="266718at2759"/>
<keyword evidence="13" id="KW-1185">Reference proteome</keyword>
<dbReference type="InterPro" id="IPR000719">
    <property type="entry name" value="Prot_kinase_dom"/>
</dbReference>
<keyword evidence="5" id="KW-0418">Kinase</keyword>
<dbReference type="GO" id="GO:0030514">
    <property type="term" value="P:negative regulation of BMP signaling pathway"/>
    <property type="evidence" value="ECO:0007669"/>
    <property type="project" value="EnsemblMetazoa"/>
</dbReference>
<dbReference type="GO" id="GO:0007367">
    <property type="term" value="P:segment polarity determination"/>
    <property type="evidence" value="ECO:0007669"/>
    <property type="project" value="EnsemblMetazoa"/>
</dbReference>
<dbReference type="HOGENOM" id="CLU_021728_0_0_1"/>
<dbReference type="AlphaFoldDB" id="B4NUN5"/>
<dbReference type="Pfam" id="PF00069">
    <property type="entry name" value="Pkinase"/>
    <property type="match status" value="1"/>
</dbReference>
<dbReference type="FunFam" id="3.30.200.20:FF:000042">
    <property type="entry name" value="Aurora kinase A"/>
    <property type="match status" value="1"/>
</dbReference>
<keyword evidence="3" id="KW-0808">Transferase</keyword>
<evidence type="ECO:0000256" key="9">
    <source>
        <dbReference type="PROSITE-ProRule" id="PRU10141"/>
    </source>
</evidence>
<dbReference type="SMART" id="SM00220">
    <property type="entry name" value="S_TKc"/>
    <property type="match status" value="1"/>
</dbReference>
<dbReference type="GO" id="GO:0035222">
    <property type="term" value="P:wing disc pattern formation"/>
    <property type="evidence" value="ECO:0007669"/>
    <property type="project" value="EnsemblMetazoa"/>
</dbReference>
<proteinExistence type="predicted"/>
<evidence type="ECO:0000256" key="8">
    <source>
        <dbReference type="ARBA" id="ARBA00048679"/>
    </source>
</evidence>
<keyword evidence="6 9" id="KW-0067">ATP-binding</keyword>
<feature type="domain" description="Protein kinase" evidence="11">
    <location>
        <begin position="4"/>
        <end position="254"/>
    </location>
</feature>
<dbReference type="InterPro" id="IPR011009">
    <property type="entry name" value="Kinase-like_dom_sf"/>
</dbReference>
<comment type="catalytic activity">
    <reaction evidence="7">
        <text>L-threonyl-[protein] + ATP = O-phospho-L-threonyl-[protein] + ADP + H(+)</text>
        <dbReference type="Rhea" id="RHEA:46608"/>
        <dbReference type="Rhea" id="RHEA-COMP:11060"/>
        <dbReference type="Rhea" id="RHEA-COMP:11605"/>
        <dbReference type="ChEBI" id="CHEBI:15378"/>
        <dbReference type="ChEBI" id="CHEBI:30013"/>
        <dbReference type="ChEBI" id="CHEBI:30616"/>
        <dbReference type="ChEBI" id="CHEBI:61977"/>
        <dbReference type="ChEBI" id="CHEBI:456216"/>
        <dbReference type="EC" id="2.7.11.1"/>
    </reaction>
</comment>
<dbReference type="Proteomes" id="UP000000304">
    <property type="component" value="Unassembled WGS sequence"/>
</dbReference>
<dbReference type="PANTHER" id="PTHR22983:SF6">
    <property type="entry name" value="SERINE_THREONINE-PROTEIN KINASE 36"/>
    <property type="match status" value="1"/>
</dbReference>
<feature type="compositionally biased region" description="Basic and acidic residues" evidence="10">
    <location>
        <begin position="420"/>
        <end position="431"/>
    </location>
</feature>
<dbReference type="EMBL" id="CH984139">
    <property type="protein sequence ID" value="EDX16682.1"/>
    <property type="molecule type" value="Genomic_DNA"/>
</dbReference>
<comment type="catalytic activity">
    <reaction evidence="8">
        <text>L-seryl-[protein] + ATP = O-phospho-L-seryl-[protein] + ADP + H(+)</text>
        <dbReference type="Rhea" id="RHEA:17989"/>
        <dbReference type="Rhea" id="RHEA-COMP:9863"/>
        <dbReference type="Rhea" id="RHEA-COMP:11604"/>
        <dbReference type="ChEBI" id="CHEBI:15378"/>
        <dbReference type="ChEBI" id="CHEBI:29999"/>
        <dbReference type="ChEBI" id="CHEBI:30616"/>
        <dbReference type="ChEBI" id="CHEBI:83421"/>
        <dbReference type="ChEBI" id="CHEBI:456216"/>
        <dbReference type="EC" id="2.7.11.1"/>
    </reaction>
</comment>
<dbReference type="PROSITE" id="PS00107">
    <property type="entry name" value="PROTEIN_KINASE_ATP"/>
    <property type="match status" value="1"/>
</dbReference>
<evidence type="ECO:0000256" key="2">
    <source>
        <dbReference type="ARBA" id="ARBA00022527"/>
    </source>
</evidence>
<dbReference type="PANTHER" id="PTHR22983">
    <property type="entry name" value="PROTEIN KINASE RELATED"/>
    <property type="match status" value="1"/>
</dbReference>
<protein>
    <recommendedName>
        <fullName evidence="1">non-specific serine/threonine protein kinase</fullName>
        <ecNumber evidence="1">2.7.11.1</ecNumber>
    </recommendedName>
</protein>
<dbReference type="GO" id="GO:0005119">
    <property type="term" value="F:smoothened binding"/>
    <property type="evidence" value="ECO:0007669"/>
    <property type="project" value="EnsemblMetazoa"/>
</dbReference>
<reference evidence="12 13" key="1">
    <citation type="journal article" date="2007" name="Nature">
        <title>Evolution of genes and genomes on the Drosophila phylogeny.</title>
        <authorList>
            <consortium name="Drosophila 12 Genomes Consortium"/>
            <person name="Clark A.G."/>
            <person name="Eisen M.B."/>
            <person name="Smith D.R."/>
            <person name="Bergman C.M."/>
            <person name="Oliver B."/>
            <person name="Markow T.A."/>
            <person name="Kaufman T.C."/>
            <person name="Kellis M."/>
            <person name="Gelbart W."/>
            <person name="Iyer V.N."/>
            <person name="Pollard D.A."/>
            <person name="Sackton T.B."/>
            <person name="Larracuente A.M."/>
            <person name="Singh N.D."/>
            <person name="Abad J.P."/>
            <person name="Abt D.N."/>
            <person name="Adryan B."/>
            <person name="Aguade M."/>
            <person name="Akashi H."/>
            <person name="Anderson W.W."/>
            <person name="Aquadro C.F."/>
            <person name="Ardell D.H."/>
            <person name="Arguello R."/>
            <person name="Artieri C.G."/>
            <person name="Barbash D.A."/>
            <person name="Barker D."/>
            <person name="Barsanti P."/>
            <person name="Batterham P."/>
            <person name="Batzoglou S."/>
            <person name="Begun D."/>
            <person name="Bhutkar A."/>
            <person name="Blanco E."/>
            <person name="Bosak S.A."/>
            <person name="Bradley R.K."/>
            <person name="Brand A.D."/>
            <person name="Brent M.R."/>
            <person name="Brooks A.N."/>
            <person name="Brown R.H."/>
            <person name="Butlin R.K."/>
            <person name="Caggese C."/>
            <person name="Calvi B.R."/>
            <person name="Bernardo de Carvalho A."/>
            <person name="Caspi A."/>
            <person name="Castrezana S."/>
            <person name="Celniker S.E."/>
            <person name="Chang J.L."/>
            <person name="Chapple C."/>
            <person name="Chatterji S."/>
            <person name="Chinwalla A."/>
            <person name="Civetta A."/>
            <person name="Clifton S.W."/>
            <person name="Comeron J.M."/>
            <person name="Costello J.C."/>
            <person name="Coyne J.A."/>
            <person name="Daub J."/>
            <person name="David R.G."/>
            <person name="Delcher A.L."/>
            <person name="Delehaunty K."/>
            <person name="Do C.B."/>
            <person name="Ebling H."/>
            <person name="Edwards K."/>
            <person name="Eickbush T."/>
            <person name="Evans J.D."/>
            <person name="Filipski A."/>
            <person name="Findeiss S."/>
            <person name="Freyhult E."/>
            <person name="Fulton L."/>
            <person name="Fulton R."/>
            <person name="Garcia A.C."/>
            <person name="Gardiner A."/>
            <person name="Garfield D.A."/>
            <person name="Garvin B.E."/>
            <person name="Gibson G."/>
            <person name="Gilbert D."/>
            <person name="Gnerre S."/>
            <person name="Godfrey J."/>
            <person name="Good R."/>
            <person name="Gotea V."/>
            <person name="Gravely B."/>
            <person name="Greenberg A.J."/>
            <person name="Griffiths-Jones S."/>
            <person name="Gross S."/>
            <person name="Guigo R."/>
            <person name="Gustafson E.A."/>
            <person name="Haerty W."/>
            <person name="Hahn M.W."/>
            <person name="Halligan D.L."/>
            <person name="Halpern A.L."/>
            <person name="Halter G.M."/>
            <person name="Han M.V."/>
            <person name="Heger A."/>
            <person name="Hillier L."/>
            <person name="Hinrichs A.S."/>
            <person name="Holmes I."/>
            <person name="Hoskins R.A."/>
            <person name="Hubisz M.J."/>
            <person name="Hultmark D."/>
            <person name="Huntley M.A."/>
            <person name="Jaffe D.B."/>
            <person name="Jagadeeshan S."/>
            <person name="Jeck W.R."/>
            <person name="Johnson J."/>
            <person name="Jones C.D."/>
            <person name="Jordan W.C."/>
            <person name="Karpen G.H."/>
            <person name="Kataoka E."/>
            <person name="Keightley P.D."/>
            <person name="Kheradpour P."/>
            <person name="Kirkness E.F."/>
            <person name="Koerich L.B."/>
            <person name="Kristiansen K."/>
            <person name="Kudrna D."/>
            <person name="Kulathinal R.J."/>
            <person name="Kumar S."/>
            <person name="Kwok R."/>
            <person name="Lander E."/>
            <person name="Langley C.H."/>
            <person name="Lapoint R."/>
            <person name="Lazzaro B.P."/>
            <person name="Lee S.J."/>
            <person name="Levesque L."/>
            <person name="Li R."/>
            <person name="Lin C.F."/>
            <person name="Lin M.F."/>
            <person name="Lindblad-Toh K."/>
            <person name="Llopart A."/>
            <person name="Long M."/>
            <person name="Low L."/>
            <person name="Lozovsky E."/>
            <person name="Lu J."/>
            <person name="Luo M."/>
            <person name="Machado C.A."/>
            <person name="Makalowski W."/>
            <person name="Marzo M."/>
            <person name="Matsuda M."/>
            <person name="Matzkin L."/>
            <person name="McAllister B."/>
            <person name="McBride C.S."/>
            <person name="McKernan B."/>
            <person name="McKernan K."/>
            <person name="Mendez-Lago M."/>
            <person name="Minx P."/>
            <person name="Mollenhauer M.U."/>
            <person name="Montooth K."/>
            <person name="Mount S.M."/>
            <person name="Mu X."/>
            <person name="Myers E."/>
            <person name="Negre B."/>
            <person name="Newfeld S."/>
            <person name="Nielsen R."/>
            <person name="Noor M.A."/>
            <person name="O'Grady P."/>
            <person name="Pachter L."/>
            <person name="Papaceit M."/>
            <person name="Parisi M.J."/>
            <person name="Parisi M."/>
            <person name="Parts L."/>
            <person name="Pedersen J.S."/>
            <person name="Pesole G."/>
            <person name="Phillippy A.M."/>
            <person name="Ponting C.P."/>
            <person name="Pop M."/>
            <person name="Porcelli D."/>
            <person name="Powell J.R."/>
            <person name="Prohaska S."/>
            <person name="Pruitt K."/>
            <person name="Puig M."/>
            <person name="Quesneville H."/>
            <person name="Ram K.R."/>
            <person name="Rand D."/>
            <person name="Rasmussen M.D."/>
            <person name="Reed L.K."/>
            <person name="Reenan R."/>
            <person name="Reily A."/>
            <person name="Remington K.A."/>
            <person name="Rieger T.T."/>
            <person name="Ritchie M.G."/>
            <person name="Robin C."/>
            <person name="Rogers Y.H."/>
            <person name="Rohde C."/>
            <person name="Rozas J."/>
            <person name="Rubenfield M.J."/>
            <person name="Ruiz A."/>
            <person name="Russo S."/>
            <person name="Salzberg S.L."/>
            <person name="Sanchez-Gracia A."/>
            <person name="Saranga D.J."/>
            <person name="Sato H."/>
            <person name="Schaeffer S.W."/>
            <person name="Schatz M.C."/>
            <person name="Schlenke T."/>
            <person name="Schwartz R."/>
            <person name="Segarra C."/>
            <person name="Singh R.S."/>
            <person name="Sirot L."/>
            <person name="Sirota M."/>
            <person name="Sisneros N.B."/>
            <person name="Smith C.D."/>
            <person name="Smith T.F."/>
            <person name="Spieth J."/>
            <person name="Stage D.E."/>
            <person name="Stark A."/>
            <person name="Stephan W."/>
            <person name="Strausberg R.L."/>
            <person name="Strempel S."/>
            <person name="Sturgill D."/>
            <person name="Sutton G."/>
            <person name="Sutton G.G."/>
            <person name="Tao W."/>
            <person name="Teichmann S."/>
            <person name="Tobari Y.N."/>
            <person name="Tomimura Y."/>
            <person name="Tsolas J.M."/>
            <person name="Valente V.L."/>
            <person name="Venter E."/>
            <person name="Venter J.C."/>
            <person name="Vicario S."/>
            <person name="Vieira F.G."/>
            <person name="Vilella A.J."/>
            <person name="Villasante A."/>
            <person name="Walenz B."/>
            <person name="Wang J."/>
            <person name="Wasserman M."/>
            <person name="Watts T."/>
            <person name="Wilson D."/>
            <person name="Wilson R.K."/>
            <person name="Wing R.A."/>
            <person name="Wolfner M.F."/>
            <person name="Wong A."/>
            <person name="Wong G.K."/>
            <person name="Wu C.I."/>
            <person name="Wu G."/>
            <person name="Yamamoto D."/>
            <person name="Yang H.P."/>
            <person name="Yang S.P."/>
            <person name="Yorke J.A."/>
            <person name="Yoshida K."/>
            <person name="Zdobnov E."/>
            <person name="Zhang P."/>
            <person name="Zhang Y."/>
            <person name="Zimin A.V."/>
            <person name="Baldwin J."/>
            <person name="Abdouelleil A."/>
            <person name="Abdulkadir J."/>
            <person name="Abebe A."/>
            <person name="Abera B."/>
            <person name="Abreu J."/>
            <person name="Acer S.C."/>
            <person name="Aftuck L."/>
            <person name="Alexander A."/>
            <person name="An P."/>
            <person name="Anderson E."/>
            <person name="Anderson S."/>
            <person name="Arachi H."/>
            <person name="Azer M."/>
            <person name="Bachantsang P."/>
            <person name="Barry A."/>
            <person name="Bayul T."/>
            <person name="Berlin A."/>
            <person name="Bessette D."/>
            <person name="Bloom T."/>
            <person name="Blye J."/>
            <person name="Boguslavskiy L."/>
            <person name="Bonnet C."/>
            <person name="Boukhgalter B."/>
            <person name="Bourzgui I."/>
            <person name="Brown A."/>
            <person name="Cahill P."/>
            <person name="Channer S."/>
            <person name="Cheshatsang Y."/>
            <person name="Chuda L."/>
            <person name="Citroen M."/>
            <person name="Collymore A."/>
            <person name="Cooke P."/>
            <person name="Costello M."/>
            <person name="D'Aco K."/>
            <person name="Daza R."/>
            <person name="De Haan G."/>
            <person name="DeGray S."/>
            <person name="DeMaso C."/>
            <person name="Dhargay N."/>
            <person name="Dooley K."/>
            <person name="Dooley E."/>
            <person name="Doricent M."/>
            <person name="Dorje P."/>
            <person name="Dorjee K."/>
            <person name="Dupes A."/>
            <person name="Elong R."/>
            <person name="Falk J."/>
            <person name="Farina A."/>
            <person name="Faro S."/>
            <person name="Ferguson D."/>
            <person name="Fisher S."/>
            <person name="Foley C.D."/>
            <person name="Franke A."/>
            <person name="Friedrich D."/>
            <person name="Gadbois L."/>
            <person name="Gearin G."/>
            <person name="Gearin C.R."/>
            <person name="Giannoukos G."/>
            <person name="Goode T."/>
            <person name="Graham J."/>
            <person name="Grandbois E."/>
            <person name="Grewal S."/>
            <person name="Gyaltsen K."/>
            <person name="Hafez N."/>
            <person name="Hagos B."/>
            <person name="Hall J."/>
            <person name="Henson C."/>
            <person name="Hollinger A."/>
            <person name="Honan T."/>
            <person name="Huard M.D."/>
            <person name="Hughes L."/>
            <person name="Hurhula B."/>
            <person name="Husby M.E."/>
            <person name="Kamat A."/>
            <person name="Kanga B."/>
            <person name="Kashin S."/>
            <person name="Khazanovich D."/>
            <person name="Kisner P."/>
            <person name="Lance K."/>
            <person name="Lara M."/>
            <person name="Lee W."/>
            <person name="Lennon N."/>
            <person name="Letendre F."/>
            <person name="LeVine R."/>
            <person name="Lipovsky A."/>
            <person name="Liu X."/>
            <person name="Liu J."/>
            <person name="Liu S."/>
            <person name="Lokyitsang T."/>
            <person name="Lokyitsang Y."/>
            <person name="Lubonja R."/>
            <person name="Lui A."/>
            <person name="MacDonald P."/>
            <person name="Magnisalis V."/>
            <person name="Maru K."/>
            <person name="Matthews C."/>
            <person name="McCusker W."/>
            <person name="McDonough S."/>
            <person name="Mehta T."/>
            <person name="Meldrim J."/>
            <person name="Meneus L."/>
            <person name="Mihai O."/>
            <person name="Mihalev A."/>
            <person name="Mihova T."/>
            <person name="Mittelman R."/>
            <person name="Mlenga V."/>
            <person name="Montmayeur A."/>
            <person name="Mulrain L."/>
            <person name="Navidi A."/>
            <person name="Naylor J."/>
            <person name="Negash T."/>
            <person name="Nguyen T."/>
            <person name="Nguyen N."/>
            <person name="Nicol R."/>
            <person name="Norbu C."/>
            <person name="Norbu N."/>
            <person name="Novod N."/>
            <person name="O'Neill B."/>
            <person name="Osman S."/>
            <person name="Markiewicz E."/>
            <person name="Oyono O.L."/>
            <person name="Patti C."/>
            <person name="Phunkhang P."/>
            <person name="Pierre F."/>
            <person name="Priest M."/>
            <person name="Raghuraman S."/>
            <person name="Rege F."/>
            <person name="Reyes R."/>
            <person name="Rise C."/>
            <person name="Rogov P."/>
            <person name="Ross K."/>
            <person name="Ryan E."/>
            <person name="Settipalli S."/>
            <person name="Shea T."/>
            <person name="Sherpa N."/>
            <person name="Shi L."/>
            <person name="Shih D."/>
            <person name="Sparrow T."/>
            <person name="Spaulding J."/>
            <person name="Stalker J."/>
            <person name="Stange-Thomann N."/>
            <person name="Stavropoulos S."/>
            <person name="Stone C."/>
            <person name="Strader C."/>
            <person name="Tesfaye S."/>
            <person name="Thomson T."/>
            <person name="Thoulutsang Y."/>
            <person name="Thoulutsang D."/>
            <person name="Topham K."/>
            <person name="Topping I."/>
            <person name="Tsamla T."/>
            <person name="Vassiliev H."/>
            <person name="Vo A."/>
            <person name="Wangchuk T."/>
            <person name="Wangdi T."/>
            <person name="Weiand M."/>
            <person name="Wilkinson J."/>
            <person name="Wilson A."/>
            <person name="Yadav S."/>
            <person name="Young G."/>
            <person name="Yu Q."/>
            <person name="Zembek L."/>
            <person name="Zhong D."/>
            <person name="Zimmer A."/>
            <person name="Zwirko Z."/>
            <person name="Jaffe D.B."/>
            <person name="Alvarez P."/>
            <person name="Brockman W."/>
            <person name="Butler J."/>
            <person name="Chin C."/>
            <person name="Gnerre S."/>
            <person name="Grabherr M."/>
            <person name="Kleber M."/>
            <person name="Mauceli E."/>
            <person name="MacCallum I."/>
        </authorList>
    </citation>
    <scope>NUCLEOTIDE SEQUENCE [LARGE SCALE GENOMIC DNA]</scope>
    <source>
        <strain evidence="13">white501</strain>
    </source>
</reference>
<evidence type="ECO:0000256" key="5">
    <source>
        <dbReference type="ARBA" id="ARBA00022777"/>
    </source>
</evidence>
<dbReference type="GO" id="GO:0042803">
    <property type="term" value="F:protein homodimerization activity"/>
    <property type="evidence" value="ECO:0007669"/>
    <property type="project" value="EnsemblMetazoa"/>
</dbReference>
<dbReference type="GO" id="GO:0007293">
    <property type="term" value="P:germarium-derived egg chamber formation"/>
    <property type="evidence" value="ECO:0007669"/>
    <property type="project" value="EnsemblMetazoa"/>
</dbReference>
<dbReference type="InterPro" id="IPR017441">
    <property type="entry name" value="Protein_kinase_ATP_BS"/>
</dbReference>
<dbReference type="SUPFAM" id="SSF56112">
    <property type="entry name" value="Protein kinase-like (PK-like)"/>
    <property type="match status" value="1"/>
</dbReference>
<dbReference type="InterPro" id="IPR008271">
    <property type="entry name" value="Ser/Thr_kinase_AS"/>
</dbReference>
<dbReference type="GO" id="GO:0045879">
    <property type="term" value="P:negative regulation of smoothened signaling pathway"/>
    <property type="evidence" value="ECO:0007669"/>
    <property type="project" value="EnsemblMetazoa"/>
</dbReference>
<dbReference type="GO" id="GO:0005929">
    <property type="term" value="C:cilium"/>
    <property type="evidence" value="ECO:0007669"/>
    <property type="project" value="GOC"/>
</dbReference>